<keyword evidence="2" id="KW-0904">Protein phosphatase</keyword>
<dbReference type="SMART" id="SM00195">
    <property type="entry name" value="DSPc"/>
    <property type="match status" value="1"/>
</dbReference>
<evidence type="ECO:0000256" key="2">
    <source>
        <dbReference type="ARBA" id="ARBA00022912"/>
    </source>
</evidence>
<gene>
    <name evidence="6" type="ORF">GSPATT00028517001</name>
</gene>
<dbReference type="InterPro" id="IPR000340">
    <property type="entry name" value="Dual-sp_phosphatase_cat-dom"/>
</dbReference>
<dbReference type="InParanoid" id="A0BG15"/>
<dbReference type="RefSeq" id="XP_001424880.1">
    <property type="nucleotide sequence ID" value="XM_001424843.1"/>
</dbReference>
<dbReference type="InterPro" id="IPR016130">
    <property type="entry name" value="Tyr_Pase_AS"/>
</dbReference>
<dbReference type="SUPFAM" id="SSF52799">
    <property type="entry name" value="(Phosphotyrosine protein) phosphatases II"/>
    <property type="match status" value="1"/>
</dbReference>
<dbReference type="InterPro" id="IPR029021">
    <property type="entry name" value="Prot-tyrosine_phosphatase-like"/>
</dbReference>
<dbReference type="GO" id="GO:0060271">
    <property type="term" value="P:cilium assembly"/>
    <property type="evidence" value="ECO:0000318"/>
    <property type="project" value="GO_Central"/>
</dbReference>
<dbReference type="HOGENOM" id="CLU_530482_0_0_1"/>
<dbReference type="OMA" id="WEDMTAD"/>
<dbReference type="GO" id="GO:0004725">
    <property type="term" value="F:protein tyrosine phosphatase activity"/>
    <property type="evidence" value="ECO:0000318"/>
    <property type="project" value="GO_Central"/>
</dbReference>
<evidence type="ECO:0000256" key="3">
    <source>
        <dbReference type="SAM" id="MobiDB-lite"/>
    </source>
</evidence>
<accession>A0BG15</accession>
<dbReference type="InterPro" id="IPR050561">
    <property type="entry name" value="PTP"/>
</dbReference>
<dbReference type="InterPro" id="IPR020422">
    <property type="entry name" value="TYR_PHOSPHATASE_DUAL_dom"/>
</dbReference>
<dbReference type="KEGG" id="ptm:GSPATT00028517001"/>
<dbReference type="AlphaFoldDB" id="A0BG15"/>
<name>A0BG15_PARTE</name>
<organism evidence="6 7">
    <name type="scientific">Paramecium tetraurelia</name>
    <dbReference type="NCBI Taxonomy" id="5888"/>
    <lineage>
        <taxon>Eukaryota</taxon>
        <taxon>Sar</taxon>
        <taxon>Alveolata</taxon>
        <taxon>Ciliophora</taxon>
        <taxon>Intramacronucleata</taxon>
        <taxon>Oligohymenophorea</taxon>
        <taxon>Peniculida</taxon>
        <taxon>Parameciidae</taxon>
        <taxon>Paramecium</taxon>
    </lineage>
</organism>
<evidence type="ECO:0000259" key="4">
    <source>
        <dbReference type="PROSITE" id="PS50054"/>
    </source>
</evidence>
<evidence type="ECO:0000313" key="7">
    <source>
        <dbReference type="Proteomes" id="UP000000600"/>
    </source>
</evidence>
<dbReference type="GO" id="GO:0005737">
    <property type="term" value="C:cytoplasm"/>
    <property type="evidence" value="ECO:0000318"/>
    <property type="project" value="GO_Central"/>
</dbReference>
<keyword evidence="7" id="KW-1185">Reference proteome</keyword>
<dbReference type="FunFam" id="3.90.190.10:FF:000209">
    <property type="entry name" value="Protein tyrosine phosphatase 1"/>
    <property type="match status" value="1"/>
</dbReference>
<evidence type="ECO:0000313" key="6">
    <source>
        <dbReference type="EMBL" id="CAK57482.1"/>
    </source>
</evidence>
<feature type="domain" description="Tyrosine-protein phosphatase" evidence="4">
    <location>
        <begin position="92"/>
        <end position="260"/>
    </location>
</feature>
<reference evidence="6 7" key="1">
    <citation type="journal article" date="2006" name="Nature">
        <title>Global trends of whole-genome duplications revealed by the ciliate Paramecium tetraurelia.</title>
        <authorList>
            <consortium name="Genoscope"/>
            <person name="Aury J.-M."/>
            <person name="Jaillon O."/>
            <person name="Duret L."/>
            <person name="Noel B."/>
            <person name="Jubin C."/>
            <person name="Porcel B.M."/>
            <person name="Segurens B."/>
            <person name="Daubin V."/>
            <person name="Anthouard V."/>
            <person name="Aiach N."/>
            <person name="Arnaiz O."/>
            <person name="Billaut A."/>
            <person name="Beisson J."/>
            <person name="Blanc I."/>
            <person name="Bouhouche K."/>
            <person name="Camara F."/>
            <person name="Duharcourt S."/>
            <person name="Guigo R."/>
            <person name="Gogendeau D."/>
            <person name="Katinka M."/>
            <person name="Keller A.-M."/>
            <person name="Kissmehl R."/>
            <person name="Klotz C."/>
            <person name="Koll F."/>
            <person name="Le Moue A."/>
            <person name="Lepere C."/>
            <person name="Malinsky S."/>
            <person name="Nowacki M."/>
            <person name="Nowak J.K."/>
            <person name="Plattner H."/>
            <person name="Poulain J."/>
            <person name="Ruiz F."/>
            <person name="Serrano V."/>
            <person name="Zagulski M."/>
            <person name="Dessen P."/>
            <person name="Betermier M."/>
            <person name="Weissenbach J."/>
            <person name="Scarpelli C."/>
            <person name="Schachter V."/>
            <person name="Sperling L."/>
            <person name="Meyer E."/>
            <person name="Cohen J."/>
            <person name="Wincker P."/>
        </authorList>
    </citation>
    <scope>NUCLEOTIDE SEQUENCE [LARGE SCALE GENOMIC DNA]</scope>
    <source>
        <strain evidence="6 7">Stock d4-2</strain>
    </source>
</reference>
<keyword evidence="1" id="KW-0378">Hydrolase</keyword>
<dbReference type="eggNOG" id="KOG1720">
    <property type="taxonomic scope" value="Eukaryota"/>
</dbReference>
<evidence type="ECO:0000256" key="1">
    <source>
        <dbReference type="ARBA" id="ARBA00022801"/>
    </source>
</evidence>
<dbReference type="InterPro" id="IPR000387">
    <property type="entry name" value="Tyr_Pase_dom"/>
</dbReference>
<dbReference type="PROSITE" id="PS50056">
    <property type="entry name" value="TYR_PHOSPHATASE_2"/>
    <property type="match status" value="1"/>
</dbReference>
<dbReference type="GeneID" id="5010664"/>
<protein>
    <submittedName>
        <fullName evidence="6">Uncharacterized protein</fullName>
    </submittedName>
</protein>
<dbReference type="STRING" id="5888.A0BG15"/>
<dbReference type="Proteomes" id="UP000000600">
    <property type="component" value="Unassembled WGS sequence"/>
</dbReference>
<dbReference type="EMBL" id="CT867992">
    <property type="protein sequence ID" value="CAK57482.1"/>
    <property type="molecule type" value="Genomic_DNA"/>
</dbReference>
<dbReference type="PROSITE" id="PS50054">
    <property type="entry name" value="TYR_PHOSPHATASE_DUAL"/>
    <property type="match status" value="1"/>
</dbReference>
<feature type="compositionally biased region" description="Low complexity" evidence="3">
    <location>
        <begin position="19"/>
        <end position="30"/>
    </location>
</feature>
<feature type="compositionally biased region" description="Polar residues" evidence="3">
    <location>
        <begin position="31"/>
        <end position="42"/>
    </location>
</feature>
<dbReference type="Pfam" id="PF00782">
    <property type="entry name" value="DSPc"/>
    <property type="match status" value="1"/>
</dbReference>
<dbReference type="InterPro" id="IPR049573">
    <property type="entry name" value="PTPDC1_PTP"/>
</dbReference>
<dbReference type="PROSITE" id="PS00383">
    <property type="entry name" value="TYR_PHOSPHATASE_1"/>
    <property type="match status" value="1"/>
</dbReference>
<sequence length="514" mass="59113">MDNANSNSRRLPPLEQDNQQSRALSSSQQRNTIRQQMISSNKFEPKTSLKNKKTGPAPIQELDNFICYFCGGQDCKKEQANSNKNKNAIEGLHSDWITDDILAMQRLSMKLMPTVVPQFQSHNIGAVINLQLQGEHAQCGPGIIPGVGFSYNPESLQSAKISFFNYGWEDMTADTTYENLLKICSAFDLMQKKGKKVAVHCHAGTGRTGVAIAAWLIYGERMVADDAIKLFQSRRRDSLNKSAQRDLLKAFEKCIKIQQEIVLQNRKWFDYPKLSGLTNDDIVEQQNQYVLNDLKNKTKLIPAPLYIIFNRFLLLLEDQLITPKQIVQAFIGEPTNQQPLNTEELQSLKKQFDAHNFRIGHVTDMRLLAQLLFAYFDHLPWQCVSDKAVLNIKQNLNGKQILDIFNECGKDIEVGPFYILKTIIQFAVQLKITDPQLDLKTFFYRFSISLLQKQKCLDDHFIGFSLVRTNKIEIVQVVYLQQFLQKWHDEVINLNDKIFEENQLSKDFRVIKKV</sequence>
<feature type="region of interest" description="Disordered" evidence="3">
    <location>
        <begin position="1"/>
        <end position="56"/>
    </location>
</feature>
<proteinExistence type="predicted"/>
<evidence type="ECO:0000259" key="5">
    <source>
        <dbReference type="PROSITE" id="PS50056"/>
    </source>
</evidence>
<dbReference type="CDD" id="cd14506">
    <property type="entry name" value="PTP_PTPDC1"/>
    <property type="match status" value="1"/>
</dbReference>
<dbReference type="Gene3D" id="3.90.190.10">
    <property type="entry name" value="Protein tyrosine phosphatase superfamily"/>
    <property type="match status" value="1"/>
</dbReference>
<feature type="domain" description="Tyrosine specific protein phosphatases" evidence="5">
    <location>
        <begin position="178"/>
        <end position="246"/>
    </location>
</feature>
<dbReference type="PANTHER" id="PTHR23339">
    <property type="entry name" value="TYROSINE SPECIFIC PROTEIN PHOSPHATASE AND DUAL SPECIFICITY PROTEIN PHOSPHATASE"/>
    <property type="match status" value="1"/>
</dbReference>
<dbReference type="OrthoDB" id="2017893at2759"/>